<dbReference type="EMBL" id="AMCI01004027">
    <property type="protein sequence ID" value="EJW98960.1"/>
    <property type="molecule type" value="Genomic_DNA"/>
</dbReference>
<organism evidence="1">
    <name type="scientific">gut metagenome</name>
    <dbReference type="NCBI Taxonomy" id="749906"/>
    <lineage>
        <taxon>unclassified sequences</taxon>
        <taxon>metagenomes</taxon>
        <taxon>organismal metagenomes</taxon>
    </lineage>
</organism>
<accession>J9CFY5</accession>
<reference evidence="1" key="1">
    <citation type="journal article" date="2012" name="PLoS ONE">
        <title>Gene sets for utilization of primary and secondary nutrition supplies in the distal gut of endangered iberian lynx.</title>
        <authorList>
            <person name="Alcaide M."/>
            <person name="Messina E."/>
            <person name="Richter M."/>
            <person name="Bargiela R."/>
            <person name="Peplies J."/>
            <person name="Huws S.A."/>
            <person name="Newbold C.J."/>
            <person name="Golyshin P.N."/>
            <person name="Simon M.A."/>
            <person name="Lopez G."/>
            <person name="Yakimov M.M."/>
            <person name="Ferrer M."/>
        </authorList>
    </citation>
    <scope>NUCLEOTIDE SEQUENCE</scope>
</reference>
<sequence length="30" mass="3480">MTMQTVVQEINTDYDANLQEIRDSVSYDSL</sequence>
<dbReference type="AlphaFoldDB" id="J9CFY5"/>
<feature type="non-terminal residue" evidence="1">
    <location>
        <position position="30"/>
    </location>
</feature>
<proteinExistence type="predicted"/>
<evidence type="ECO:0000313" key="1">
    <source>
        <dbReference type="EMBL" id="EJW98960.1"/>
    </source>
</evidence>
<protein>
    <submittedName>
        <fullName evidence="1">Uncharacterized protein</fullName>
    </submittedName>
</protein>
<name>J9CFY5_9ZZZZ</name>
<comment type="caution">
    <text evidence="1">The sequence shown here is derived from an EMBL/GenBank/DDBJ whole genome shotgun (WGS) entry which is preliminary data.</text>
</comment>
<gene>
    <name evidence="1" type="ORF">EVA_12932</name>
</gene>